<gene>
    <name evidence="1" type="ORF">BTMF_LOCUS13948</name>
</gene>
<evidence type="ECO:0000313" key="1">
    <source>
        <dbReference type="EMBL" id="VDO47396.1"/>
    </source>
</evidence>
<evidence type="ECO:0000313" key="2">
    <source>
        <dbReference type="Proteomes" id="UP000280834"/>
    </source>
</evidence>
<dbReference type="EMBL" id="UZAG01020644">
    <property type="protein sequence ID" value="VDO47396.1"/>
    <property type="molecule type" value="Genomic_DNA"/>
</dbReference>
<protein>
    <submittedName>
        <fullName evidence="1">Uncharacterized protein</fullName>
    </submittedName>
</protein>
<accession>A0A3P7VHY5</accession>
<keyword evidence="2" id="KW-1185">Reference proteome</keyword>
<sequence>MMLQNSGRIMKVMRYAQHKNGHVLMQLVIEFR</sequence>
<dbReference type="AlphaFoldDB" id="A0A3P7VHY5"/>
<dbReference type="Proteomes" id="UP000280834">
    <property type="component" value="Unassembled WGS sequence"/>
</dbReference>
<organism evidence="1 2">
    <name type="scientific">Brugia timori</name>
    <dbReference type="NCBI Taxonomy" id="42155"/>
    <lineage>
        <taxon>Eukaryota</taxon>
        <taxon>Metazoa</taxon>
        <taxon>Ecdysozoa</taxon>
        <taxon>Nematoda</taxon>
        <taxon>Chromadorea</taxon>
        <taxon>Rhabditida</taxon>
        <taxon>Spirurina</taxon>
        <taxon>Spiruromorpha</taxon>
        <taxon>Filarioidea</taxon>
        <taxon>Onchocercidae</taxon>
        <taxon>Brugia</taxon>
    </lineage>
</organism>
<proteinExistence type="predicted"/>
<name>A0A3P7VHY5_9BILA</name>
<reference evidence="1 2" key="1">
    <citation type="submission" date="2018-11" db="EMBL/GenBank/DDBJ databases">
        <authorList>
            <consortium name="Pathogen Informatics"/>
        </authorList>
    </citation>
    <scope>NUCLEOTIDE SEQUENCE [LARGE SCALE GENOMIC DNA]</scope>
</reference>